<dbReference type="PANTHER" id="PTHR43420">
    <property type="entry name" value="ACETYLTRANSFERASE"/>
    <property type="match status" value="1"/>
</dbReference>
<name>A0A3G9G7T0_9CAUL</name>
<dbReference type="Pfam" id="PF00583">
    <property type="entry name" value="Acetyltransf_1"/>
    <property type="match status" value="1"/>
</dbReference>
<reference evidence="5" key="1">
    <citation type="journal article" date="2017" name="Biotechnol. Biofuels">
        <title>Evaluation of environmental bacterial communities as a factor affecting the growth of duckweed Lemna minor.</title>
        <authorList>
            <person name="Ishizawa H."/>
            <person name="Kuroda M."/>
            <person name="Morikawa M."/>
            <person name="Ike M."/>
        </authorList>
    </citation>
    <scope>NUCLEOTIDE SEQUENCE [LARGE SCALE GENOMIC DNA]</scope>
    <source>
        <strain evidence="5">M6</strain>
    </source>
</reference>
<dbReference type="InterPro" id="IPR016181">
    <property type="entry name" value="Acyl_CoA_acyltransferase"/>
</dbReference>
<sequence length="170" mass="19177">MLIQPVQSADLSDLSRLGRETFTHTFGHLYPAEDLAAYLDKAYAPQVLGEETQGKDQFWRLVRDNRGRAIAYIQAGPVGLPHPEADPQTQGEIKRLYVHQEAQGSGLGKRLLELGLAFLKARYGDAPQWIGVWSENYRAQTLYEGYGFTRVGEYGFKVGGTTDREFILRR</sequence>
<accession>A0A3G9G7T0</accession>
<dbReference type="Proteomes" id="UP000278756">
    <property type="component" value="Chromosome 1"/>
</dbReference>
<evidence type="ECO:0000256" key="2">
    <source>
        <dbReference type="ARBA" id="ARBA00023315"/>
    </source>
</evidence>
<dbReference type="OrthoDB" id="143110at2"/>
<gene>
    <name evidence="4" type="ORF">EM6_0929</name>
</gene>
<dbReference type="SUPFAM" id="SSF55729">
    <property type="entry name" value="Acyl-CoA N-acyltransferases (Nat)"/>
    <property type="match status" value="1"/>
</dbReference>
<protein>
    <submittedName>
        <fullName evidence="4">GCN5-related N-acetyltransferase</fullName>
    </submittedName>
</protein>
<evidence type="ECO:0000313" key="4">
    <source>
        <dbReference type="EMBL" id="BBF80349.1"/>
    </source>
</evidence>
<dbReference type="EMBL" id="AP018827">
    <property type="protein sequence ID" value="BBF80349.1"/>
    <property type="molecule type" value="Genomic_DNA"/>
</dbReference>
<dbReference type="GO" id="GO:0016747">
    <property type="term" value="F:acyltransferase activity, transferring groups other than amino-acyl groups"/>
    <property type="evidence" value="ECO:0007669"/>
    <property type="project" value="InterPro"/>
</dbReference>
<dbReference type="AlphaFoldDB" id="A0A3G9G7T0"/>
<dbReference type="Gene3D" id="3.40.630.30">
    <property type="match status" value="1"/>
</dbReference>
<organism evidence="4 5">
    <name type="scientific">Asticcacaulis excentricus</name>
    <dbReference type="NCBI Taxonomy" id="78587"/>
    <lineage>
        <taxon>Bacteria</taxon>
        <taxon>Pseudomonadati</taxon>
        <taxon>Pseudomonadota</taxon>
        <taxon>Alphaproteobacteria</taxon>
        <taxon>Caulobacterales</taxon>
        <taxon>Caulobacteraceae</taxon>
        <taxon>Asticcacaulis</taxon>
    </lineage>
</organism>
<evidence type="ECO:0000256" key="1">
    <source>
        <dbReference type="ARBA" id="ARBA00022679"/>
    </source>
</evidence>
<feature type="domain" description="N-acetyltransferase" evidence="3">
    <location>
        <begin position="1"/>
        <end position="170"/>
    </location>
</feature>
<dbReference type="InterPro" id="IPR000182">
    <property type="entry name" value="GNAT_dom"/>
</dbReference>
<keyword evidence="2" id="KW-0012">Acyltransferase</keyword>
<dbReference type="CDD" id="cd04301">
    <property type="entry name" value="NAT_SF"/>
    <property type="match status" value="1"/>
</dbReference>
<keyword evidence="1 4" id="KW-0808">Transferase</keyword>
<dbReference type="RefSeq" id="WP_126420623.1">
    <property type="nucleotide sequence ID" value="NZ_AP018827.1"/>
</dbReference>
<evidence type="ECO:0000313" key="5">
    <source>
        <dbReference type="Proteomes" id="UP000278756"/>
    </source>
</evidence>
<evidence type="ECO:0000259" key="3">
    <source>
        <dbReference type="PROSITE" id="PS51186"/>
    </source>
</evidence>
<reference evidence="5" key="2">
    <citation type="journal article" date="2017" name="Plant Physiol. Biochem.">
        <title>Differential oxidative and antioxidative response of duckweed Lemna minor toward plant growth promoting/inhibiting bacteria.</title>
        <authorList>
            <person name="Ishizawa H."/>
            <person name="Kuroda M."/>
            <person name="Morikawa M."/>
            <person name="Ike M."/>
        </authorList>
    </citation>
    <scope>NUCLEOTIDE SEQUENCE [LARGE SCALE GENOMIC DNA]</scope>
    <source>
        <strain evidence="5">M6</strain>
    </source>
</reference>
<dbReference type="InterPro" id="IPR050680">
    <property type="entry name" value="YpeA/RimI_acetyltransf"/>
</dbReference>
<dbReference type="PANTHER" id="PTHR43420:SF47">
    <property type="entry name" value="N-ACETYLTRANSFERASE DOMAIN-CONTAINING PROTEIN"/>
    <property type="match status" value="1"/>
</dbReference>
<dbReference type="PROSITE" id="PS51186">
    <property type="entry name" value="GNAT"/>
    <property type="match status" value="1"/>
</dbReference>
<proteinExistence type="predicted"/>